<evidence type="ECO:0000313" key="2">
    <source>
        <dbReference type="Proteomes" id="UP000001025"/>
    </source>
</evidence>
<reference evidence="1 2" key="1">
    <citation type="journal article" date="2003" name="Proc. Natl. Acad. Sci. U.S.A.">
        <title>Complete genome sequence of the marine planctomycete Pirellula sp. strain 1.</title>
        <authorList>
            <person name="Gloeckner F.O."/>
            <person name="Kube M."/>
            <person name="Bauer M."/>
            <person name="Teeling H."/>
            <person name="Lombardot T."/>
            <person name="Ludwig W."/>
            <person name="Gade D."/>
            <person name="Beck A."/>
            <person name="Borzym K."/>
            <person name="Heitmann K."/>
            <person name="Rabus R."/>
            <person name="Schlesner H."/>
            <person name="Amann R."/>
            <person name="Reinhardt R."/>
        </authorList>
    </citation>
    <scope>NUCLEOTIDE SEQUENCE [LARGE SCALE GENOMIC DNA]</scope>
    <source>
        <strain evidence="2">DSM 10527 / NCIMB 13988 / SH1</strain>
    </source>
</reference>
<dbReference type="HOGENOM" id="CLU_2828328_0_0_0"/>
<sequence>MGTSIKEVVQAEHLCQRHSANTLQEFAGAKPSFIESHLSDSDRFLSGQCEAETQIANRNLFHGTSK</sequence>
<name>Q7UY42_RHOBA</name>
<dbReference type="Proteomes" id="UP000001025">
    <property type="component" value="Chromosome"/>
</dbReference>
<dbReference type="EMBL" id="BX294134">
    <property type="protein sequence ID" value="CAD71806.1"/>
    <property type="molecule type" value="Genomic_DNA"/>
</dbReference>
<protein>
    <submittedName>
        <fullName evidence="1">Uncharacterized protein</fullName>
    </submittedName>
</protein>
<dbReference type="KEGG" id="rba:RB895"/>
<dbReference type="EnsemblBacteria" id="CAD71806">
    <property type="protein sequence ID" value="CAD71806"/>
    <property type="gene ID" value="RB895"/>
</dbReference>
<dbReference type="InParanoid" id="Q7UY42"/>
<evidence type="ECO:0000313" key="1">
    <source>
        <dbReference type="EMBL" id="CAD71806.1"/>
    </source>
</evidence>
<dbReference type="AlphaFoldDB" id="Q7UY42"/>
<gene>
    <name evidence="1" type="ordered locus">RB895</name>
</gene>
<organism evidence="1 2">
    <name type="scientific">Rhodopirellula baltica (strain DSM 10527 / NCIMB 13988 / SH1)</name>
    <dbReference type="NCBI Taxonomy" id="243090"/>
    <lineage>
        <taxon>Bacteria</taxon>
        <taxon>Pseudomonadati</taxon>
        <taxon>Planctomycetota</taxon>
        <taxon>Planctomycetia</taxon>
        <taxon>Pirellulales</taxon>
        <taxon>Pirellulaceae</taxon>
        <taxon>Rhodopirellula</taxon>
    </lineage>
</organism>
<accession>Q7UY42</accession>
<keyword evidence="2" id="KW-1185">Reference proteome</keyword>
<proteinExistence type="predicted"/>